<comment type="caution">
    <text evidence="5">The sequence shown here is derived from an EMBL/GenBank/DDBJ whole genome shotgun (WGS) entry which is preliminary data.</text>
</comment>
<dbReference type="PANTHER" id="PTHR35279:SF1">
    <property type="entry name" value="ARABINANASE_LEVANSUCRASE_INVERTASE"/>
    <property type="match status" value="1"/>
</dbReference>
<accession>A0A5J4PPH6</accession>
<organism evidence="5">
    <name type="scientific">termite gut metagenome</name>
    <dbReference type="NCBI Taxonomy" id="433724"/>
    <lineage>
        <taxon>unclassified sequences</taxon>
        <taxon>metagenomes</taxon>
        <taxon>organismal metagenomes</taxon>
    </lineage>
</organism>
<reference evidence="5" key="1">
    <citation type="submission" date="2019-03" db="EMBL/GenBank/DDBJ databases">
        <title>Single cell metagenomics reveals metabolic interactions within the superorganism composed of flagellate Streblomastix strix and complex community of Bacteroidetes bacteria on its surface.</title>
        <authorList>
            <person name="Treitli S.C."/>
            <person name="Kolisko M."/>
            <person name="Husnik F."/>
            <person name="Keeling P."/>
            <person name="Hampl V."/>
        </authorList>
    </citation>
    <scope>NUCLEOTIDE SEQUENCE</scope>
    <source>
        <strain evidence="5">STM</strain>
    </source>
</reference>
<dbReference type="InterPro" id="IPR013148">
    <property type="entry name" value="Glyco_hydro_32_N"/>
</dbReference>
<dbReference type="AlphaFoldDB" id="A0A5J4PPH6"/>
<evidence type="ECO:0000256" key="3">
    <source>
        <dbReference type="ARBA" id="ARBA00023295"/>
    </source>
</evidence>
<evidence type="ECO:0000259" key="4">
    <source>
        <dbReference type="Pfam" id="PF00251"/>
    </source>
</evidence>
<dbReference type="GO" id="GO:0016798">
    <property type="term" value="F:hydrolase activity, acting on glycosyl bonds"/>
    <property type="evidence" value="ECO:0007669"/>
    <property type="project" value="UniProtKB-KW"/>
</dbReference>
<feature type="non-terminal residue" evidence="5">
    <location>
        <position position="1"/>
    </location>
</feature>
<evidence type="ECO:0000256" key="2">
    <source>
        <dbReference type="ARBA" id="ARBA00022801"/>
    </source>
</evidence>
<sequence>DGRNWTRQSEQPVITPTQEWEKTMVMGPHVLWDKQEKIFKMWYSCGYSGAYGGGGSPNEPKSIGYATSKDGKTWEKHPNNPIFTPDASCHWEQDRVTACQVIKRKKDYLMFYIGFRDEELAQIGMARSADGISNWVRYDGNPIISPTPDGWDASACYRPFVVYEKENKRWLLYYNGRNHSLERMGVAIYEGSEILF</sequence>
<keyword evidence="2" id="KW-0378">Hydrolase</keyword>
<keyword evidence="3" id="KW-0326">Glycosidase</keyword>
<dbReference type="Pfam" id="PF00251">
    <property type="entry name" value="Glyco_hydro_32N"/>
    <property type="match status" value="1"/>
</dbReference>
<dbReference type="Gene3D" id="2.115.10.20">
    <property type="entry name" value="Glycosyl hydrolase domain, family 43"/>
    <property type="match status" value="2"/>
</dbReference>
<gene>
    <name evidence="5" type="ORF">EZS27_038062</name>
</gene>
<protein>
    <recommendedName>
        <fullName evidence="4">Glycosyl hydrolase family 32 N-terminal domain-containing protein</fullName>
    </recommendedName>
</protein>
<evidence type="ECO:0000256" key="1">
    <source>
        <dbReference type="ARBA" id="ARBA00009902"/>
    </source>
</evidence>
<dbReference type="EMBL" id="SNRY01007308">
    <property type="protein sequence ID" value="KAA6310670.1"/>
    <property type="molecule type" value="Genomic_DNA"/>
</dbReference>
<name>A0A5J4PPH6_9ZZZZ</name>
<dbReference type="PANTHER" id="PTHR35279">
    <property type="match status" value="1"/>
</dbReference>
<evidence type="ECO:0000313" key="5">
    <source>
        <dbReference type="EMBL" id="KAA6310670.1"/>
    </source>
</evidence>
<comment type="similarity">
    <text evidence="1">Belongs to the glycosyl hydrolase 32 family.</text>
</comment>
<proteinExistence type="inferred from homology"/>
<dbReference type="InterPro" id="IPR023296">
    <property type="entry name" value="Glyco_hydro_beta-prop_sf"/>
</dbReference>
<feature type="domain" description="Glycosyl hydrolase family 32 N-terminal" evidence="4">
    <location>
        <begin position="59"/>
        <end position="192"/>
    </location>
</feature>
<dbReference type="SUPFAM" id="SSF75005">
    <property type="entry name" value="Arabinanase/levansucrase/invertase"/>
    <property type="match status" value="2"/>
</dbReference>